<dbReference type="Pfam" id="PF04425">
    <property type="entry name" value="Bul1_N"/>
    <property type="match status" value="1"/>
</dbReference>
<dbReference type="PANTHER" id="PTHR31904">
    <property type="entry name" value="BYPASS OF STOP CODON PROTEIN 5-RELATED"/>
    <property type="match status" value="1"/>
</dbReference>
<keyword evidence="4" id="KW-1185">Reference proteome</keyword>
<dbReference type="PANTHER" id="PTHR31904:SF1">
    <property type="entry name" value="BYPASS OF STOP CODON PROTEIN 5-RELATED"/>
    <property type="match status" value="1"/>
</dbReference>
<sequence length="633" mass="71136">MYQSTFYGELRPPQYEESISGSESLSHASSKTAPTSVSGSTPSPAPENAASSEPSLIVADENTCSWRETILDNSLNLRNFTESDNPVSNSIEISNHFTEDVGEPGKAPKHVDPVKFEYKQREYLNGYLILENKSNEPIHFEMFYVLFDGNFEVLNAEKSKSVHRIKKFLEIYDFAASSNESDVGDSSIDPRDNIYLCIRNKRFVPGIGYKRFFTFNIPNKLLDSECSEHNLAGHTELPPTVGLSAKEKRLNRVTAPVCDFSFVDTSTSYAVLARFIGLASQIKEHEATKMKTKLINSTGDDFGIIKENWAFIRIFQGLSCPSEEQKARIEEKTKNGKRLKEAIESGDDVSALNISALIAAEDASAAAGDAVKARQLYTRYDDVSNRPCVKKPQNVTVMVPVHKRSLLGPAKLRGTISVSSPITDYLINYMQRERFRSDIAANEELWNLEIPINVTFLPAVTGAGKLVVLTLKYEKRPVPVDAFRLKDDYDHIVKKPMQQHSKGLITLFRDLGAEKFKLERSLAEDVAAMASTMSKHNNLMLRDTRIVDERVLKVKFQRGAEGNSAAAFKLLMDTLAFRDLPADYKLFNEFWLVQSLQKCLFSCMYYFKIFITLITDDVVELKLPVTIAKMPVA</sequence>
<dbReference type="Proteomes" id="UP000268321">
    <property type="component" value="Unassembled WGS sequence"/>
</dbReference>
<evidence type="ECO:0000313" key="3">
    <source>
        <dbReference type="EMBL" id="RKP31162.1"/>
    </source>
</evidence>
<proteinExistence type="predicted"/>
<reference evidence="4" key="1">
    <citation type="journal article" date="2018" name="Nat. Microbiol.">
        <title>Leveraging single-cell genomics to expand the fungal tree of life.</title>
        <authorList>
            <person name="Ahrendt S.R."/>
            <person name="Quandt C.A."/>
            <person name="Ciobanu D."/>
            <person name="Clum A."/>
            <person name="Salamov A."/>
            <person name="Andreopoulos B."/>
            <person name="Cheng J.F."/>
            <person name="Woyke T."/>
            <person name="Pelin A."/>
            <person name="Henrissat B."/>
            <person name="Reynolds N.K."/>
            <person name="Benny G.L."/>
            <person name="Smith M.E."/>
            <person name="James T.Y."/>
            <person name="Grigoriev I.V."/>
        </authorList>
    </citation>
    <scope>NUCLEOTIDE SEQUENCE [LARGE SCALE GENOMIC DNA]</scope>
    <source>
        <strain evidence="4">Baker2002</strain>
    </source>
</reference>
<organism evidence="3 4">
    <name type="scientific">Metschnikowia bicuspidata</name>
    <dbReference type="NCBI Taxonomy" id="27322"/>
    <lineage>
        <taxon>Eukaryota</taxon>
        <taxon>Fungi</taxon>
        <taxon>Dikarya</taxon>
        <taxon>Ascomycota</taxon>
        <taxon>Saccharomycotina</taxon>
        <taxon>Pichiomycetes</taxon>
        <taxon>Metschnikowiaceae</taxon>
        <taxon>Metschnikowia</taxon>
    </lineage>
</organism>
<dbReference type="InterPro" id="IPR039634">
    <property type="entry name" value="Bul1-like"/>
</dbReference>
<gene>
    <name evidence="3" type="ORF">METBISCDRAFT_26756</name>
</gene>
<feature type="compositionally biased region" description="Polar residues" evidence="1">
    <location>
        <begin position="17"/>
        <end position="42"/>
    </location>
</feature>
<feature type="region of interest" description="Disordered" evidence="1">
    <location>
        <begin position="1"/>
        <end position="56"/>
    </location>
</feature>
<feature type="domain" description="Bul1 N-terminal" evidence="2">
    <location>
        <begin position="11"/>
        <end position="335"/>
    </location>
</feature>
<evidence type="ECO:0000259" key="2">
    <source>
        <dbReference type="Pfam" id="PF04425"/>
    </source>
</evidence>
<dbReference type="EMBL" id="ML004445">
    <property type="protein sequence ID" value="RKP31162.1"/>
    <property type="molecule type" value="Genomic_DNA"/>
</dbReference>
<dbReference type="OrthoDB" id="4007955at2759"/>
<accession>A0A4P9ZFD8</accession>
<evidence type="ECO:0000313" key="4">
    <source>
        <dbReference type="Proteomes" id="UP000268321"/>
    </source>
</evidence>
<dbReference type="AlphaFoldDB" id="A0A4P9ZFD8"/>
<evidence type="ECO:0000256" key="1">
    <source>
        <dbReference type="SAM" id="MobiDB-lite"/>
    </source>
</evidence>
<name>A0A4P9ZFD8_9ASCO</name>
<protein>
    <recommendedName>
        <fullName evidence="2">Bul1 N-terminal domain-containing protein</fullName>
    </recommendedName>
</protein>
<dbReference type="InterPro" id="IPR007519">
    <property type="entry name" value="Bul1_N"/>
</dbReference>